<dbReference type="KEGG" id="bex:A11Q_1729"/>
<dbReference type="RefSeq" id="WP_015470435.1">
    <property type="nucleotide sequence ID" value="NC_020813.1"/>
</dbReference>
<name>M4VBT0_9BACT</name>
<dbReference type="AlphaFoldDB" id="M4VBT0"/>
<dbReference type="Proteomes" id="UP000012040">
    <property type="component" value="Chromosome"/>
</dbReference>
<reference evidence="1 2" key="1">
    <citation type="journal article" date="2013" name="ISME J.">
        <title>By their genes ye shall know them: genomic signatures of predatory bacteria.</title>
        <authorList>
            <person name="Pasternak Z."/>
            <person name="Pietrokovski S."/>
            <person name="Rotem O."/>
            <person name="Gophna U."/>
            <person name="Lurie-Weinberger M.N."/>
            <person name="Jurkevitch E."/>
        </authorList>
    </citation>
    <scope>NUCLEOTIDE SEQUENCE [LARGE SCALE GENOMIC DNA]</scope>
    <source>
        <strain evidence="1 2">JSS</strain>
    </source>
</reference>
<protein>
    <recommendedName>
        <fullName evidence="3">Transglycosylase SLT domain-containing protein</fullName>
    </recommendedName>
</protein>
<accession>M4VBT0</accession>
<evidence type="ECO:0000313" key="1">
    <source>
        <dbReference type="EMBL" id="AGH95945.1"/>
    </source>
</evidence>
<dbReference type="EMBL" id="CP003537">
    <property type="protein sequence ID" value="AGH95945.1"/>
    <property type="molecule type" value="Genomic_DNA"/>
</dbReference>
<evidence type="ECO:0008006" key="3">
    <source>
        <dbReference type="Google" id="ProtNLM"/>
    </source>
</evidence>
<sequence>MAKNLDQFAKLTLVVLCSQLCNPLAWSYEMENALYVDAPGVIEQGEQTDEEVIDQGSEAFAVEPSENEFVQDEDATDSLEARLAEMSIEDILSHYTVEEPTDGYERVIVNMADQFGSSVDTSLFSASDLNPGPSFGMDYDGKQYLLLESGYMRGGMDTQLTAGIIANPNVASLFQRYAALRNHRGIALPAAFTPLIQFVEGYIRSNAREGAERTNGLSHRALASHVVRASFCFGNDPFMVLSKMRRETHFSRAEESPTGAVGFSQMTGAGIREVQDQMSGNSTISMGNARATFQKAIRCFTGLENFSVPTGGRVEVQKSLTERWGLDLIFGQIMTKAIVSYVKAGGGLSNNSAGNIEAYRTTFQMYNGDDAMTRGQCLRRDRVQMREEYACDVISHFSRMSAQWNRFITRSTGRDRT</sequence>
<dbReference type="PATRIC" id="fig|1184267.3.peg.1750"/>
<keyword evidence="2" id="KW-1185">Reference proteome</keyword>
<gene>
    <name evidence="1" type="ORF">A11Q_1729</name>
</gene>
<organism evidence="1 2">
    <name type="scientific">Pseudobdellovibrio exovorus JSS</name>
    <dbReference type="NCBI Taxonomy" id="1184267"/>
    <lineage>
        <taxon>Bacteria</taxon>
        <taxon>Pseudomonadati</taxon>
        <taxon>Bdellovibrionota</taxon>
        <taxon>Bdellovibrionia</taxon>
        <taxon>Bdellovibrionales</taxon>
        <taxon>Pseudobdellovibrionaceae</taxon>
        <taxon>Pseudobdellovibrio</taxon>
    </lineage>
</organism>
<dbReference type="HOGENOM" id="CLU_658364_0_0_7"/>
<evidence type="ECO:0000313" key="2">
    <source>
        <dbReference type="Proteomes" id="UP000012040"/>
    </source>
</evidence>
<proteinExistence type="predicted"/>
<dbReference type="OrthoDB" id="92254at2"/>